<evidence type="ECO:0000256" key="2">
    <source>
        <dbReference type="PROSITE-ProRule" id="PRU01091"/>
    </source>
</evidence>
<evidence type="ECO:0000259" key="3">
    <source>
        <dbReference type="PROSITE" id="PS51755"/>
    </source>
</evidence>
<dbReference type="InterPro" id="IPR001867">
    <property type="entry name" value="OmpR/PhoB-type_DNA-bd"/>
</dbReference>
<evidence type="ECO:0000256" key="1">
    <source>
        <dbReference type="ARBA" id="ARBA00023125"/>
    </source>
</evidence>
<sequence length="146" mass="16628">MSNKIYKIAEEIFFSAAIFRLSKGEKDIKLSNKEAELLEMLCDEAGSVIPRNILQEALWPNQDNTDTNLNRQILSLRRKLESFGLLNSIDTIPRVGYIFCAPIEVALLTKSEPRGLSPSGLCRSVDLLPDWHSKPRHFVHRLHPCK</sequence>
<feature type="domain" description="OmpR/PhoB-type" evidence="3">
    <location>
        <begin position="3"/>
        <end position="101"/>
    </location>
</feature>
<proteinExistence type="predicted"/>
<dbReference type="PROSITE" id="PS51755">
    <property type="entry name" value="OMPR_PHOB"/>
    <property type="match status" value="1"/>
</dbReference>
<organism evidence="4 5">
    <name type="scientific">Aeromonas bestiarum</name>
    <dbReference type="NCBI Taxonomy" id="105751"/>
    <lineage>
        <taxon>Bacteria</taxon>
        <taxon>Pseudomonadati</taxon>
        <taxon>Pseudomonadota</taxon>
        <taxon>Gammaproteobacteria</taxon>
        <taxon>Aeromonadales</taxon>
        <taxon>Aeromonadaceae</taxon>
        <taxon>Aeromonas</taxon>
    </lineage>
</organism>
<dbReference type="Proteomes" id="UP001168107">
    <property type="component" value="Unassembled WGS sequence"/>
</dbReference>
<dbReference type="InterPro" id="IPR016032">
    <property type="entry name" value="Sig_transdc_resp-reg_C-effctor"/>
</dbReference>
<gene>
    <name evidence="4" type="ORF">OB935_20135</name>
</gene>
<dbReference type="CDD" id="cd00383">
    <property type="entry name" value="trans_reg_C"/>
    <property type="match status" value="1"/>
</dbReference>
<feature type="non-terminal residue" evidence="4">
    <location>
        <position position="146"/>
    </location>
</feature>
<dbReference type="EMBL" id="JAOPLL010000018">
    <property type="protein sequence ID" value="MDM5074116.1"/>
    <property type="molecule type" value="Genomic_DNA"/>
</dbReference>
<feature type="DNA-binding region" description="OmpR/PhoB-type" evidence="2">
    <location>
        <begin position="3"/>
        <end position="101"/>
    </location>
</feature>
<comment type="caution">
    <text evidence="4">The sequence shown here is derived from an EMBL/GenBank/DDBJ whole genome shotgun (WGS) entry which is preliminary data.</text>
</comment>
<dbReference type="SUPFAM" id="SSF46894">
    <property type="entry name" value="C-terminal effector domain of the bipartite response regulators"/>
    <property type="match status" value="1"/>
</dbReference>
<dbReference type="Gene3D" id="1.10.10.10">
    <property type="entry name" value="Winged helix-like DNA-binding domain superfamily/Winged helix DNA-binding domain"/>
    <property type="match status" value="1"/>
</dbReference>
<keyword evidence="1 2" id="KW-0238">DNA-binding</keyword>
<evidence type="ECO:0000313" key="5">
    <source>
        <dbReference type="Proteomes" id="UP001168107"/>
    </source>
</evidence>
<protein>
    <submittedName>
        <fullName evidence="4">Winged helix-turn-helix domain-containing protein</fullName>
    </submittedName>
</protein>
<dbReference type="RefSeq" id="WP_290019655.1">
    <property type="nucleotide sequence ID" value="NZ_JAOPLL010000018.1"/>
</dbReference>
<dbReference type="Pfam" id="PF00486">
    <property type="entry name" value="Trans_reg_C"/>
    <property type="match status" value="1"/>
</dbReference>
<accession>A0ABT7Q481</accession>
<keyword evidence="5" id="KW-1185">Reference proteome</keyword>
<evidence type="ECO:0000313" key="4">
    <source>
        <dbReference type="EMBL" id="MDM5074116.1"/>
    </source>
</evidence>
<dbReference type="InterPro" id="IPR036388">
    <property type="entry name" value="WH-like_DNA-bd_sf"/>
</dbReference>
<dbReference type="SMART" id="SM00862">
    <property type="entry name" value="Trans_reg_C"/>
    <property type="match status" value="1"/>
</dbReference>
<name>A0ABT7Q481_9GAMM</name>
<reference evidence="4" key="1">
    <citation type="submission" date="2024-05" db="EMBL/GenBank/DDBJ databases">
        <title>WGS of Aeromonas isolates.</title>
        <authorList>
            <person name="Lee H."/>
        </authorList>
    </citation>
    <scope>NUCLEOTIDE SEQUENCE</scope>
    <source>
        <strain evidence="4">SU58-3</strain>
    </source>
</reference>